<proteinExistence type="predicted"/>
<feature type="domain" description="Acyltransferase 3" evidence="2">
    <location>
        <begin position="5"/>
        <end position="322"/>
    </location>
</feature>
<dbReference type="RefSeq" id="WP_315577582.1">
    <property type="nucleotide sequence ID" value="NZ_JARDXH010000009.1"/>
</dbReference>
<dbReference type="PANTHER" id="PTHR23028:SF53">
    <property type="entry name" value="ACYL_TRANSF_3 DOMAIN-CONTAINING PROTEIN"/>
    <property type="match status" value="1"/>
</dbReference>
<feature type="transmembrane region" description="Helical" evidence="1">
    <location>
        <begin position="36"/>
        <end position="55"/>
    </location>
</feature>
<feature type="transmembrane region" description="Helical" evidence="1">
    <location>
        <begin position="210"/>
        <end position="231"/>
    </location>
</feature>
<comment type="caution">
    <text evidence="3">The sequence shown here is derived from an EMBL/GenBank/DDBJ whole genome shotgun (WGS) entry which is preliminary data.</text>
</comment>
<protein>
    <submittedName>
        <fullName evidence="3">Acyltransferase</fullName>
        <ecNumber evidence="3">2.3.-.-</ecNumber>
    </submittedName>
</protein>
<evidence type="ECO:0000256" key="1">
    <source>
        <dbReference type="SAM" id="Phobius"/>
    </source>
</evidence>
<name>A0ABU3TUF2_9BACT</name>
<accession>A0ABU3TUF2</accession>
<keyword evidence="1" id="KW-0812">Transmembrane</keyword>
<keyword evidence="1" id="KW-0472">Membrane</keyword>
<dbReference type="EC" id="2.3.-.-" evidence="3"/>
<dbReference type="InterPro" id="IPR050879">
    <property type="entry name" value="Acyltransferase_3"/>
</dbReference>
<feature type="transmembrane region" description="Helical" evidence="1">
    <location>
        <begin position="7"/>
        <end position="24"/>
    </location>
</feature>
<dbReference type="PANTHER" id="PTHR23028">
    <property type="entry name" value="ACETYLTRANSFERASE"/>
    <property type="match status" value="1"/>
</dbReference>
<feature type="transmembrane region" description="Helical" evidence="1">
    <location>
        <begin position="184"/>
        <end position="204"/>
    </location>
</feature>
<dbReference type="GO" id="GO:0016746">
    <property type="term" value="F:acyltransferase activity"/>
    <property type="evidence" value="ECO:0007669"/>
    <property type="project" value="UniProtKB-KW"/>
</dbReference>
<dbReference type="Proteomes" id="UP001249959">
    <property type="component" value="Unassembled WGS sequence"/>
</dbReference>
<feature type="transmembrane region" description="Helical" evidence="1">
    <location>
        <begin position="243"/>
        <end position="261"/>
    </location>
</feature>
<dbReference type="EMBL" id="JAVNWW010000006">
    <property type="protein sequence ID" value="MDU0809495.1"/>
    <property type="molecule type" value="Genomic_DNA"/>
</dbReference>
<keyword evidence="1" id="KW-1133">Transmembrane helix</keyword>
<keyword evidence="3" id="KW-0012">Acyltransferase</keyword>
<evidence type="ECO:0000259" key="2">
    <source>
        <dbReference type="Pfam" id="PF01757"/>
    </source>
</evidence>
<sequence>MKYIPALDGVRALAILLVLVYHWFPEGQWINVMPNGPIGVTLFFVLSGYLISNILMEQQTLGTFVRSFKNFVVRRALRIFPIYFLVLLGLLVLQRFSVVVNTDFYAHPGYYWSYLVNYWIELHGNWADALSPYWSLSVEEQFYVLWPLCMLLLATRFRAYFLWFTVIFGVVFRYFSIHVNGGQGVSMFACVDTFAWGALLAHYMRAGHEVVVGVWIKRMIVPVGFCFLMLSLKHSDADLVRQLFFRTFTSMVSVALLFYAMQPGLWSRVLSVRPLRLIGQMSYGLYLYHMVVPDLFFQLAGRMGITIPELPYHIVSVGVLGLSAYLSYRLIELPIQAFKRYFVA</sequence>
<dbReference type="InterPro" id="IPR002656">
    <property type="entry name" value="Acyl_transf_3_dom"/>
</dbReference>
<dbReference type="Pfam" id="PF01757">
    <property type="entry name" value="Acyl_transf_3"/>
    <property type="match status" value="1"/>
</dbReference>
<gene>
    <name evidence="3" type="ORF">PQG45_10645</name>
</gene>
<keyword evidence="4" id="KW-1185">Reference proteome</keyword>
<reference evidence="3 4" key="1">
    <citation type="submission" date="2023-09" db="EMBL/GenBank/DDBJ databases">
        <title>Aquirufa genomes.</title>
        <authorList>
            <person name="Pitt A."/>
        </authorList>
    </citation>
    <scope>NUCLEOTIDE SEQUENCE [LARGE SCALE GENOMIC DNA]</scope>
    <source>
        <strain evidence="3 4">LEOWEIH-7C</strain>
    </source>
</reference>
<feature type="transmembrane region" description="Helical" evidence="1">
    <location>
        <begin position="312"/>
        <end position="331"/>
    </location>
</feature>
<feature type="transmembrane region" description="Helical" evidence="1">
    <location>
        <begin position="76"/>
        <end position="96"/>
    </location>
</feature>
<feature type="transmembrane region" description="Helical" evidence="1">
    <location>
        <begin position="144"/>
        <end position="172"/>
    </location>
</feature>
<organism evidence="3 4">
    <name type="scientific">Aquirufa regiilacus</name>
    <dbReference type="NCBI Taxonomy" id="3024868"/>
    <lineage>
        <taxon>Bacteria</taxon>
        <taxon>Pseudomonadati</taxon>
        <taxon>Bacteroidota</taxon>
        <taxon>Cytophagia</taxon>
        <taxon>Cytophagales</taxon>
        <taxon>Flectobacillaceae</taxon>
        <taxon>Aquirufa</taxon>
    </lineage>
</organism>
<evidence type="ECO:0000313" key="3">
    <source>
        <dbReference type="EMBL" id="MDU0809495.1"/>
    </source>
</evidence>
<keyword evidence="3" id="KW-0808">Transferase</keyword>
<evidence type="ECO:0000313" key="4">
    <source>
        <dbReference type="Proteomes" id="UP001249959"/>
    </source>
</evidence>